<proteinExistence type="predicted"/>
<organism evidence="2">
    <name type="scientific">viral metagenome</name>
    <dbReference type="NCBI Taxonomy" id="1070528"/>
    <lineage>
        <taxon>unclassified sequences</taxon>
        <taxon>metagenomes</taxon>
        <taxon>organismal metagenomes</taxon>
    </lineage>
</organism>
<feature type="compositionally biased region" description="Pro residues" evidence="1">
    <location>
        <begin position="476"/>
        <end position="486"/>
    </location>
</feature>
<dbReference type="EMBL" id="MN739245">
    <property type="protein sequence ID" value="QHS95177.1"/>
    <property type="molecule type" value="Genomic_DNA"/>
</dbReference>
<protein>
    <submittedName>
        <fullName evidence="2">Uncharacterized protein</fullName>
    </submittedName>
</protein>
<dbReference type="InterPro" id="IPR043913">
    <property type="entry name" value="DUF5764"/>
</dbReference>
<sequence>MEEINAPIFAQAKIEYTNQLIDVLYPHMFDGIKSIFDESKIIFTKKRSTVPIFILFREILEKVPIWNGEILDGECNRIISNSGCDWIDDLITAVFISHTKILTSIGPNQNSSKINVTIPKTNNFIHKCYINLAREIWKNPYLFNENVPGHEYQRNCKEVENIIKQCIETTIRKLLPVKEILREHLDTYDSEITNKEELKSIIQQELSSLKNELIKNNKVSDSESVDSNRNDNDYNDDYNDNNDFNQKETEETVLKTKINELIDTLKEDNNIEDNDDNYNIINNKYVSNYADELTDDEIEQNTSDIVVNDITIPVNENDLQYDNVDIMDLSNNSEIDNQKRLENLAITNEQNNLLTEDYYDKPYDISNDNISNDNISNDNISNDNTSNQIIQLDNISDIPPLKDTSPMLSENINDNSNQQSIFAESQSPPEPQPEPQPEDLFKTESQPESELKSESQPESEPEPQTEDLFKKEPEPQPEPQPEPEPGPEPKSKDEQNFFSFENIFKDSDDTKEGKSIEITNSEPLKEIPEKIEVKKIDTVIDNDIDETSSLANFFDDIKQIADDKKIDIDTSNDIPENFLFSDANESDK</sequence>
<name>A0A6C0BS11_9ZZZZ</name>
<dbReference type="AlphaFoldDB" id="A0A6C0BS11"/>
<feature type="compositionally biased region" description="Basic and acidic residues" evidence="1">
    <location>
        <begin position="218"/>
        <end position="232"/>
    </location>
</feature>
<accession>A0A6C0BS11</accession>
<reference evidence="2" key="1">
    <citation type="journal article" date="2020" name="Nature">
        <title>Giant virus diversity and host interactions through global metagenomics.</title>
        <authorList>
            <person name="Schulz F."/>
            <person name="Roux S."/>
            <person name="Paez-Espino D."/>
            <person name="Jungbluth S."/>
            <person name="Walsh D.A."/>
            <person name="Denef V.J."/>
            <person name="McMahon K.D."/>
            <person name="Konstantinidis K.T."/>
            <person name="Eloe-Fadrosh E.A."/>
            <person name="Kyrpides N.C."/>
            <person name="Woyke T."/>
        </authorList>
    </citation>
    <scope>NUCLEOTIDE SEQUENCE</scope>
    <source>
        <strain evidence="2">GVMAG-M-3300018428-35</strain>
    </source>
</reference>
<feature type="region of interest" description="Disordered" evidence="1">
    <location>
        <begin position="422"/>
        <end position="522"/>
    </location>
</feature>
<feature type="region of interest" description="Disordered" evidence="1">
    <location>
        <begin position="569"/>
        <end position="588"/>
    </location>
</feature>
<feature type="region of interest" description="Disordered" evidence="1">
    <location>
        <begin position="218"/>
        <end position="244"/>
    </location>
</feature>
<feature type="compositionally biased region" description="Basic and acidic residues" evidence="1">
    <location>
        <begin position="503"/>
        <end position="515"/>
    </location>
</feature>
<evidence type="ECO:0000256" key="1">
    <source>
        <dbReference type="SAM" id="MobiDB-lite"/>
    </source>
</evidence>
<evidence type="ECO:0000313" key="2">
    <source>
        <dbReference type="EMBL" id="QHS95177.1"/>
    </source>
</evidence>
<dbReference type="Pfam" id="PF19068">
    <property type="entry name" value="DUF5764"/>
    <property type="match status" value="1"/>
</dbReference>